<dbReference type="InterPro" id="IPR016024">
    <property type="entry name" value="ARM-type_fold"/>
</dbReference>
<dbReference type="Pfam" id="PF21581">
    <property type="entry name" value="SCD"/>
    <property type="match status" value="1"/>
</dbReference>
<feature type="compositionally biased region" description="Basic and acidic residues" evidence="4">
    <location>
        <begin position="48"/>
        <end position="57"/>
    </location>
</feature>
<dbReference type="PANTHER" id="PTHR11199">
    <property type="entry name" value="STROMAL ANTIGEN"/>
    <property type="match status" value="1"/>
</dbReference>
<feature type="coiled-coil region" evidence="3">
    <location>
        <begin position="255"/>
        <end position="285"/>
    </location>
</feature>
<proteinExistence type="inferred from homology"/>
<evidence type="ECO:0000256" key="1">
    <source>
        <dbReference type="ARBA" id="ARBA00005486"/>
    </source>
</evidence>
<keyword evidence="5" id="KW-0472">Membrane</keyword>
<dbReference type="Pfam" id="PF24571">
    <property type="entry name" value="HEAT_SCC3-SA"/>
    <property type="match status" value="1"/>
</dbReference>
<keyword evidence="2" id="KW-0131">Cell cycle</keyword>
<keyword evidence="2" id="KW-0159">Chromosome partition</keyword>
<dbReference type="GO" id="GO:0000775">
    <property type="term" value="C:chromosome, centromeric region"/>
    <property type="evidence" value="ECO:0007669"/>
    <property type="project" value="UniProtKB-SubCell"/>
</dbReference>
<dbReference type="InterPro" id="IPR013721">
    <property type="entry name" value="STAG"/>
</dbReference>
<evidence type="ECO:0000313" key="7">
    <source>
        <dbReference type="Ensembl" id="ENSCMMP00000026154.1"/>
    </source>
</evidence>
<dbReference type="PROSITE" id="PS51425">
    <property type="entry name" value="SCD"/>
    <property type="match status" value="1"/>
</dbReference>
<keyword evidence="3" id="KW-0175">Coiled coil</keyword>
<dbReference type="PANTHER" id="PTHR11199:SF6">
    <property type="entry name" value="COHESIN SUBUNIT SA-1"/>
    <property type="match status" value="1"/>
</dbReference>
<comment type="subcellular location">
    <subcellularLocation>
        <location evidence="2">Nucleus</location>
    </subcellularLocation>
    <subcellularLocation>
        <location evidence="2">Chromosome</location>
    </subcellularLocation>
    <subcellularLocation>
        <location evidence="2">Chromosome</location>
        <location evidence="2">Centromere</location>
    </subcellularLocation>
</comment>
<keyword evidence="2" id="KW-0132">Cell division</keyword>
<comment type="similarity">
    <text evidence="1 2">Belongs to the SCC3 family.</text>
</comment>
<dbReference type="Pfam" id="PF08514">
    <property type="entry name" value="STAG"/>
    <property type="match status" value="1"/>
</dbReference>
<dbReference type="SUPFAM" id="SSF48371">
    <property type="entry name" value="ARM repeat"/>
    <property type="match status" value="1"/>
</dbReference>
<dbReference type="InterPro" id="IPR056396">
    <property type="entry name" value="HEAT_SCC3-SA"/>
</dbReference>
<evidence type="ECO:0000259" key="6">
    <source>
        <dbReference type="PROSITE" id="PS51425"/>
    </source>
</evidence>
<keyword evidence="5" id="KW-0812">Transmembrane</keyword>
<dbReference type="Proteomes" id="UP000694556">
    <property type="component" value="Chromosome 9"/>
</dbReference>
<dbReference type="GO" id="GO:0008278">
    <property type="term" value="C:cohesin complex"/>
    <property type="evidence" value="ECO:0007669"/>
    <property type="project" value="UniProtKB-UniRule"/>
</dbReference>
<keyword evidence="2" id="KW-0158">Chromosome</keyword>
<dbReference type="Ensembl" id="ENSCMMT00000028595.1">
    <property type="protein sequence ID" value="ENSCMMP00000026154.1"/>
    <property type="gene ID" value="ENSCMMG00000014600.1"/>
</dbReference>
<dbReference type="GO" id="GO:0007059">
    <property type="term" value="P:chromosome segregation"/>
    <property type="evidence" value="ECO:0007669"/>
    <property type="project" value="UniProtKB-KW"/>
</dbReference>
<reference evidence="7" key="1">
    <citation type="submission" date="2018-09" db="EMBL/GenBank/DDBJ databases">
        <title>Common duck and Muscovy duck high density SNP chip.</title>
        <authorList>
            <person name="Vignal A."/>
            <person name="Thebault N."/>
            <person name="Warren W.C."/>
        </authorList>
    </citation>
    <scope>NUCLEOTIDE SEQUENCE [LARGE SCALE GENOMIC DNA]</scope>
</reference>
<keyword evidence="2" id="KW-0539">Nucleus</keyword>
<reference evidence="7" key="2">
    <citation type="submission" date="2025-08" db="UniProtKB">
        <authorList>
            <consortium name="Ensembl"/>
        </authorList>
    </citation>
    <scope>IDENTIFICATION</scope>
</reference>
<dbReference type="GO" id="GO:0005634">
    <property type="term" value="C:nucleus"/>
    <property type="evidence" value="ECO:0007669"/>
    <property type="project" value="UniProtKB-SubCell"/>
</dbReference>
<dbReference type="GO" id="GO:0003682">
    <property type="term" value="F:chromatin binding"/>
    <property type="evidence" value="ECO:0007669"/>
    <property type="project" value="TreeGrafter"/>
</dbReference>
<reference evidence="7" key="3">
    <citation type="submission" date="2025-09" db="UniProtKB">
        <authorList>
            <consortium name="Ensembl"/>
        </authorList>
    </citation>
    <scope>IDENTIFICATION</scope>
</reference>
<comment type="function">
    <text evidence="2">Component of cohesin complex, a complex required for the cohesion of sister chromatids after DNA replication. The cohesin complex apparently forms a large proteinaceous ring within which sister chromatids can be trapped. At anaphase, the complex is cleaved and dissociates from chromatin, allowing sister chromatids to segregate.</text>
</comment>
<feature type="region of interest" description="Disordered" evidence="4">
    <location>
        <begin position="1051"/>
        <end position="1079"/>
    </location>
</feature>
<dbReference type="AlphaFoldDB" id="A0A8C3CYM7"/>
<comment type="subunit">
    <text evidence="2">Part of the cohesin complex which is composed of a heterodimer between a SMC1 protein (SMC1A or SMC1B) and SMC3, which are attached via their hinge domain, and RAD21 which link them at their heads, and one STAG protein.</text>
</comment>
<evidence type="ECO:0000313" key="8">
    <source>
        <dbReference type="Proteomes" id="UP000694556"/>
    </source>
</evidence>
<evidence type="ECO:0000256" key="3">
    <source>
        <dbReference type="SAM" id="Coils"/>
    </source>
</evidence>
<evidence type="ECO:0000256" key="2">
    <source>
        <dbReference type="RuleBase" id="RU369063"/>
    </source>
</evidence>
<name>A0A8C3CYM7_CAIMO</name>
<dbReference type="GO" id="GO:0007062">
    <property type="term" value="P:sister chromatid cohesion"/>
    <property type="evidence" value="ECO:0007669"/>
    <property type="project" value="UniProtKB-UniRule"/>
</dbReference>
<organism evidence="7 8">
    <name type="scientific">Cairina moschata</name>
    <name type="common">Muscovy duck</name>
    <dbReference type="NCBI Taxonomy" id="8855"/>
    <lineage>
        <taxon>Eukaryota</taxon>
        <taxon>Metazoa</taxon>
        <taxon>Chordata</taxon>
        <taxon>Craniata</taxon>
        <taxon>Vertebrata</taxon>
        <taxon>Euteleostomi</taxon>
        <taxon>Archelosauria</taxon>
        <taxon>Archosauria</taxon>
        <taxon>Dinosauria</taxon>
        <taxon>Saurischia</taxon>
        <taxon>Theropoda</taxon>
        <taxon>Coelurosauria</taxon>
        <taxon>Aves</taxon>
        <taxon>Neognathae</taxon>
        <taxon>Galloanserae</taxon>
        <taxon>Anseriformes</taxon>
        <taxon>Anatidae</taxon>
        <taxon>Anatinae</taxon>
        <taxon>Cairina</taxon>
    </lineage>
</organism>
<dbReference type="GO" id="GO:0051301">
    <property type="term" value="P:cell division"/>
    <property type="evidence" value="ECO:0007669"/>
    <property type="project" value="UniProtKB-UniRule"/>
</dbReference>
<dbReference type="InterPro" id="IPR020839">
    <property type="entry name" value="SCD"/>
</dbReference>
<evidence type="ECO:0000256" key="4">
    <source>
        <dbReference type="SAM" id="MobiDB-lite"/>
    </source>
</evidence>
<accession>A0A8C3CYM7</accession>
<evidence type="ECO:0000256" key="5">
    <source>
        <dbReference type="SAM" id="Phobius"/>
    </source>
</evidence>
<dbReference type="GO" id="GO:0000785">
    <property type="term" value="C:chromatin"/>
    <property type="evidence" value="ECO:0007669"/>
    <property type="project" value="UniProtKB-UniRule"/>
</dbReference>
<protein>
    <recommendedName>
        <fullName evidence="2">Cohesin subunit SA</fullName>
    </recommendedName>
    <alternativeName>
        <fullName evidence="2">SCC3 homolog</fullName>
    </alternativeName>
    <alternativeName>
        <fullName evidence="2">Stromal antigen</fullName>
    </alternativeName>
</protein>
<sequence>SDWRPEIPFRLTYSRRFLVMSDVTAIINFFFTLLVFFAQSAAKKPRKSPGDKGRLEAGARGASRGRANGHPQQNGEGDPVTLFEVVKLGKSAMQSVVDDWIESYKQDRDIALLDLINFFIQCSGCRGTVRIEMFRNMQNAEIIRKMTEEFDEDSGDYPLTMPGPQWKKFRSNFCEFIGVLIRQCQYSIIYDEYMMDTVISLLTGLSDSQVRAFRHTSTLAAMKLMTALVNVALNLSIHQDNTQRQYEAERNKMIGKRANERLELLLQKRKELQENQDEIENMMNSIFKGIFVHRYRDAIAEIRAVCIEEIGVWMKMYSDAFLNDSYLKYVGWTLHDRQGEVRLKCLKALQSLYTNRELFPKLELFTNRFKDRIVSMTLDKEYDVAVEAIRLVTLILHGSEEALSNEDCENVYHLVYSAHRPVAVAAGEFLHKKLFSRHDPQAEEALAKRRGRNSPNGNLIRMLVLFFLESELHEHAAYLVDSLWESSQELLKDWECMTELLLEEPVQGEEAMSDRQESALIELMVCTIRQAAEAHPPVGRGTGKRVLTAKERKTQIDDRNKLTEHFIIALPMLLSKYSADAEKVANLLQIPQYFDLEIYSTGRMEKHLDALLKQIKFVVEKHVESDVLEACSKTYSILCSEEYTIQNRVDIAHSQLIDEFVDRFNHSVEDLLQEGEEADDDDIYNVLSTLKRLTSFHNAHDLTKWDLFSNCYRLLRTGIEHGAMPEQIVVQALQCSHYSILWQLVKITEGSPSKEDLLVLRKTVKSFLAVCQQCLSNVNTPVKEQAFMLLCDLLMIFSHQLMTGGREGLQPLVFNPDSGLQSELLSFVMDHVFIDQDDENQSMGILLGEVSRVLALLLFPRNLLAAFSKLIIYDIVDMHAAADIFKHYMKYYNDYGDIIKETLSKTRQIDKIQCAKTLILSLQQLFNELVQEQGPNLDRTSAHVSGIKELARRFALTFGLDQIKTREAVATLHKDGIEFAFKYQNQKGQDYPPPNLAFLEVLSEFSSKLLRQDKKTVHSYLEKFLTEQMMERREDVWLPLISYRNSLVTGGEDDRMSVNSGSSSSKASSVRNKKGRPPLHKKRVEGLYGLCYESLEGSWLNRNENIHTPGTLQAPQLTSTVLRENTRQMGEQIQEHDPQMQISWLGQQKLEDLNRKDRTGMNYMKGRTGVRHAVRGLMEDDAEPIFEDVMMSSRGQLEDMNEEFEDTMVIDLPPSRNRRERAELRPDFFDSAAIIEDDSGFGMPMF</sequence>
<feature type="transmembrane region" description="Helical" evidence="5">
    <location>
        <begin position="17"/>
        <end position="38"/>
    </location>
</feature>
<keyword evidence="8" id="KW-1185">Reference proteome</keyword>
<feature type="domain" description="SCD" evidence="6">
    <location>
        <begin position="291"/>
        <end position="376"/>
    </location>
</feature>
<feature type="compositionally biased region" description="Low complexity" evidence="4">
    <location>
        <begin position="1057"/>
        <end position="1069"/>
    </location>
</feature>
<keyword evidence="5" id="KW-1133">Transmembrane helix</keyword>
<feature type="region of interest" description="Disordered" evidence="4">
    <location>
        <begin position="44"/>
        <end position="78"/>
    </location>
</feature>
<dbReference type="InterPro" id="IPR039662">
    <property type="entry name" value="Cohesin_Scc3/SA"/>
</dbReference>